<evidence type="ECO:0000313" key="2">
    <source>
        <dbReference type="EMBL" id="SLN16458.1"/>
    </source>
</evidence>
<dbReference type="PRINTS" id="PR00080">
    <property type="entry name" value="SDRFAMILY"/>
</dbReference>
<dbReference type="InterPro" id="IPR002347">
    <property type="entry name" value="SDR_fam"/>
</dbReference>
<dbReference type="InterPro" id="IPR057326">
    <property type="entry name" value="KR_dom"/>
</dbReference>
<dbReference type="EC" id="1.1.1.-" evidence="2"/>
<dbReference type="PANTHER" id="PTHR45024">
    <property type="entry name" value="DEHYDROGENASES, SHORT CHAIN"/>
    <property type="match status" value="1"/>
</dbReference>
<dbReference type="Proteomes" id="UP000193200">
    <property type="component" value="Unassembled WGS sequence"/>
</dbReference>
<reference evidence="2 3" key="1">
    <citation type="submission" date="2017-03" db="EMBL/GenBank/DDBJ databases">
        <authorList>
            <person name="Afonso C.L."/>
            <person name="Miller P.J."/>
            <person name="Scott M.A."/>
            <person name="Spackman E."/>
            <person name="Goraichik I."/>
            <person name="Dimitrov K.M."/>
            <person name="Suarez D.L."/>
            <person name="Swayne D.E."/>
        </authorList>
    </citation>
    <scope>NUCLEOTIDE SEQUENCE [LARGE SCALE GENOMIC DNA]</scope>
    <source>
        <strain evidence="2 3">CECT 7691</strain>
    </source>
</reference>
<evidence type="ECO:0000259" key="1">
    <source>
        <dbReference type="SMART" id="SM00822"/>
    </source>
</evidence>
<feature type="domain" description="Ketoreductase" evidence="1">
    <location>
        <begin position="11"/>
        <end position="204"/>
    </location>
</feature>
<dbReference type="InterPro" id="IPR020904">
    <property type="entry name" value="Sc_DH/Rdtase_CS"/>
</dbReference>
<evidence type="ECO:0000313" key="3">
    <source>
        <dbReference type="Proteomes" id="UP000193200"/>
    </source>
</evidence>
<dbReference type="Gene3D" id="3.40.50.720">
    <property type="entry name" value="NAD(P)-binding Rossmann-like Domain"/>
    <property type="match status" value="1"/>
</dbReference>
<dbReference type="PROSITE" id="PS00061">
    <property type="entry name" value="ADH_SHORT"/>
    <property type="match status" value="1"/>
</dbReference>
<accession>A0A1Y5RHI6</accession>
<dbReference type="OrthoDB" id="9804774at2"/>
<sequence>MADGPLLLDGRVAIVTGAARGIGAAIARTLHDQGAAVVIADSGTGIDGQGADPAPARALAAELGPRAAAFTESVASPSAAAALVEKAVATFGALDIVVNNAAILRDGFIFKQDPGDFEAVLRNNLFGAWYLLNAATPRMRDQGKAGRAPGSLLNIISTAGLYGNFGQAAYASAKAGLVGLTRVVALDLQRAGITCNALAPFAATRVTDTIRPANPAQETYKTRAMKLDPRHVATVAGWLVSPLAATVSGQVFAVRGREVFLFNQSRPERRLASAHEDWRIQSLADAADAAFADGYTALETDLEAFSSEPLI</sequence>
<protein>
    <submittedName>
        <fullName evidence="2">Putative short-chain type dehydrogenase/reductase</fullName>
        <ecNumber evidence="2">1.1.1.-</ecNumber>
    </submittedName>
</protein>
<dbReference type="InterPro" id="IPR051687">
    <property type="entry name" value="Peroxisomal_Beta-Oxidation"/>
</dbReference>
<keyword evidence="2" id="KW-0560">Oxidoreductase</keyword>
<dbReference type="Pfam" id="PF13561">
    <property type="entry name" value="adh_short_C2"/>
    <property type="match status" value="1"/>
</dbReference>
<dbReference type="GO" id="GO:0016491">
    <property type="term" value="F:oxidoreductase activity"/>
    <property type="evidence" value="ECO:0007669"/>
    <property type="project" value="UniProtKB-KW"/>
</dbReference>
<dbReference type="PRINTS" id="PR00081">
    <property type="entry name" value="GDHRDH"/>
</dbReference>
<gene>
    <name evidence="2" type="ORF">OCH7691_00350</name>
</gene>
<dbReference type="SMART" id="SM00822">
    <property type="entry name" value="PKS_KR"/>
    <property type="match status" value="1"/>
</dbReference>
<name>A0A1Y5RHI6_9PROT</name>
<dbReference type="SUPFAM" id="SSF51735">
    <property type="entry name" value="NAD(P)-binding Rossmann-fold domains"/>
    <property type="match status" value="1"/>
</dbReference>
<organism evidence="2 3">
    <name type="scientific">Oceanibacterium hippocampi</name>
    <dbReference type="NCBI Taxonomy" id="745714"/>
    <lineage>
        <taxon>Bacteria</taxon>
        <taxon>Pseudomonadati</taxon>
        <taxon>Pseudomonadota</taxon>
        <taxon>Alphaproteobacteria</taxon>
        <taxon>Sneathiellales</taxon>
        <taxon>Sneathiellaceae</taxon>
        <taxon>Oceanibacterium</taxon>
    </lineage>
</organism>
<dbReference type="RefSeq" id="WP_085881698.1">
    <property type="nucleotide sequence ID" value="NZ_FWFR01000001.1"/>
</dbReference>
<dbReference type="EMBL" id="FWFR01000001">
    <property type="protein sequence ID" value="SLN16458.1"/>
    <property type="molecule type" value="Genomic_DNA"/>
</dbReference>
<proteinExistence type="predicted"/>
<dbReference type="AlphaFoldDB" id="A0A1Y5RHI6"/>
<dbReference type="PANTHER" id="PTHR45024:SF3">
    <property type="entry name" value="BLL2957 PROTEIN"/>
    <property type="match status" value="1"/>
</dbReference>
<keyword evidence="3" id="KW-1185">Reference proteome</keyword>
<dbReference type="InterPro" id="IPR036291">
    <property type="entry name" value="NAD(P)-bd_dom_sf"/>
</dbReference>
<dbReference type="InParanoid" id="A0A1Y5RHI6"/>